<proteinExistence type="predicted"/>
<evidence type="ECO:0000256" key="1">
    <source>
        <dbReference type="SAM" id="MobiDB-lite"/>
    </source>
</evidence>
<feature type="region of interest" description="Disordered" evidence="1">
    <location>
        <begin position="1"/>
        <end position="25"/>
    </location>
</feature>
<feature type="region of interest" description="Disordered" evidence="1">
    <location>
        <begin position="120"/>
        <end position="218"/>
    </location>
</feature>
<dbReference type="AlphaFoldDB" id="A0A251YT79"/>
<evidence type="ECO:0000313" key="2">
    <source>
        <dbReference type="EMBL" id="OUE27451.1"/>
    </source>
</evidence>
<evidence type="ECO:0000313" key="3">
    <source>
        <dbReference type="Proteomes" id="UP000195011"/>
    </source>
</evidence>
<reference evidence="2 3" key="1">
    <citation type="submission" date="2016-08" db="EMBL/GenBank/DDBJ databases">
        <title>Genome sequence of Clavibacter michiganensis spp strain CFBP8017.</title>
        <authorList>
            <person name="Thapa S.P."/>
            <person name="Coaker G."/>
            <person name="Jacques M.-A."/>
        </authorList>
    </citation>
    <scope>NUCLEOTIDE SEQUENCE [LARGE SCALE GENOMIC DNA]</scope>
    <source>
        <strain evidence="2">CFBP8017</strain>
    </source>
</reference>
<comment type="caution">
    <text evidence="2">The sequence shown here is derived from an EMBL/GenBank/DDBJ whole genome shotgun (WGS) entry which is preliminary data.</text>
</comment>
<name>A0A251YT79_9MICO</name>
<feature type="compositionally biased region" description="Gly residues" evidence="1">
    <location>
        <begin position="176"/>
        <end position="218"/>
    </location>
</feature>
<organism evidence="2 3">
    <name type="scientific">Clavibacter michiganensis</name>
    <dbReference type="NCBI Taxonomy" id="28447"/>
    <lineage>
        <taxon>Bacteria</taxon>
        <taxon>Bacillati</taxon>
        <taxon>Actinomycetota</taxon>
        <taxon>Actinomycetes</taxon>
        <taxon>Micrococcales</taxon>
        <taxon>Microbacteriaceae</taxon>
        <taxon>Clavibacter</taxon>
    </lineage>
</organism>
<sequence>MIRTSIPTAAGTPSAPGTRRPTARSLRGRAAVGLATATTAVLLLAGCAGSSTPEGRALDDLQQRTLSVTQSSADGDYAKALAQLEDLRAAVEADLADGSIDQARHDEVIARIDAVRAQLEAAQEAAKSTPSPTPSSSPSPSPSPSATPTRTPSPTPTPSPTRTTPPTPSPSPTTGGEQGGGNGGGSGNGGSGGGSGNGGSGGDDGNGAGNGNGGSNGG</sequence>
<dbReference type="RefSeq" id="WP_241534779.1">
    <property type="nucleotide sequence ID" value="NZ_MDJY01000017.1"/>
</dbReference>
<gene>
    <name evidence="2" type="ORF">BFL36_02845</name>
</gene>
<dbReference type="Proteomes" id="UP000195011">
    <property type="component" value="Unassembled WGS sequence"/>
</dbReference>
<accession>A0A251YT79</accession>
<feature type="compositionally biased region" description="Pro residues" evidence="1">
    <location>
        <begin position="131"/>
        <end position="171"/>
    </location>
</feature>
<dbReference type="EMBL" id="MDJY01000017">
    <property type="protein sequence ID" value="OUE27451.1"/>
    <property type="molecule type" value="Genomic_DNA"/>
</dbReference>
<protein>
    <submittedName>
        <fullName evidence="2">Uncharacterized protein</fullName>
    </submittedName>
</protein>